<evidence type="ECO:0000313" key="2">
    <source>
        <dbReference type="WBParaSite" id="RSKR_0001033600.1"/>
    </source>
</evidence>
<sequence>MKFYNQIAFFCILAFMNIHSVNAVGENCAAGQTTCATDLACEDVIFKCAKACVTDADCGTSGGVCKAAAAQGGTGSTGPQARFCTTLGTCVTGTACATATDVCNEFNLACEAPKKVTGEACAVEADCDTTKDICNTASKTCTTICTGDTDCGAGAPVGACAVQAPGTVKACTNFLAGTDACLTFVPTTPGEKPKCTDAALVCNLFNFMCPVAATTTTTVSTTTINLAISGKSVGLTCNPLASECATGLTCNDNLAEPSCAMPCTSDFQCGVFRCVRSTTDMTMSQCDVGNRIKKCISDIDCSFGGRCNLFTLQCYTITTAAPNLCQDQVAGGGQNSCSALAAKGYCTSALYLTLMRTKCQRSCGYCTATGTITAGCADLTNSRGVSECNAAYCNLAGYRDLMRVQCRATCNLCNL</sequence>
<dbReference type="WBParaSite" id="RSKR_0001033600.1">
    <property type="protein sequence ID" value="RSKR_0001033600.1"/>
    <property type="gene ID" value="RSKR_0001033600"/>
</dbReference>
<organism evidence="1 2">
    <name type="scientific">Rhabditophanes sp. KR3021</name>
    <dbReference type="NCBI Taxonomy" id="114890"/>
    <lineage>
        <taxon>Eukaryota</taxon>
        <taxon>Metazoa</taxon>
        <taxon>Ecdysozoa</taxon>
        <taxon>Nematoda</taxon>
        <taxon>Chromadorea</taxon>
        <taxon>Rhabditida</taxon>
        <taxon>Tylenchina</taxon>
        <taxon>Panagrolaimomorpha</taxon>
        <taxon>Strongyloidoidea</taxon>
        <taxon>Alloionematidae</taxon>
        <taxon>Rhabditophanes</taxon>
    </lineage>
</organism>
<evidence type="ECO:0000313" key="1">
    <source>
        <dbReference type="Proteomes" id="UP000095286"/>
    </source>
</evidence>
<proteinExistence type="predicted"/>
<name>A0AC35UD75_9BILA</name>
<protein>
    <submittedName>
        <fullName evidence="2">ShKT domain-containing protein</fullName>
    </submittedName>
</protein>
<reference evidence="2" key="1">
    <citation type="submission" date="2016-11" db="UniProtKB">
        <authorList>
            <consortium name="WormBaseParasite"/>
        </authorList>
    </citation>
    <scope>IDENTIFICATION</scope>
    <source>
        <strain evidence="2">KR3021</strain>
    </source>
</reference>
<accession>A0AC35UD75</accession>
<dbReference type="Proteomes" id="UP000095286">
    <property type="component" value="Unplaced"/>
</dbReference>